<dbReference type="InParanoid" id="E2A3L7"/>
<reference evidence="1 2" key="1">
    <citation type="journal article" date="2010" name="Science">
        <title>Genomic comparison of the ants Camponotus floridanus and Harpegnathos saltator.</title>
        <authorList>
            <person name="Bonasio R."/>
            <person name="Zhang G."/>
            <person name="Ye C."/>
            <person name="Mutti N.S."/>
            <person name="Fang X."/>
            <person name="Qin N."/>
            <person name="Donahue G."/>
            <person name="Yang P."/>
            <person name="Li Q."/>
            <person name="Li C."/>
            <person name="Zhang P."/>
            <person name="Huang Z."/>
            <person name="Berger S.L."/>
            <person name="Reinberg D."/>
            <person name="Wang J."/>
            <person name="Liebig J."/>
        </authorList>
    </citation>
    <scope>NUCLEOTIDE SEQUENCE [LARGE SCALE GENOMIC DNA]</scope>
    <source>
        <strain evidence="2">C129</strain>
    </source>
</reference>
<protein>
    <submittedName>
        <fullName evidence="1">Uncharacterized protein</fullName>
    </submittedName>
</protein>
<gene>
    <name evidence="1" type="ORF">EAG_15450</name>
</gene>
<feature type="non-terminal residue" evidence="1">
    <location>
        <position position="1"/>
    </location>
</feature>
<accession>E2A3L7</accession>
<dbReference type="EMBL" id="GL436452">
    <property type="protein sequence ID" value="EFN71972.1"/>
    <property type="molecule type" value="Genomic_DNA"/>
</dbReference>
<keyword evidence="2" id="KW-1185">Reference proteome</keyword>
<organism evidence="2">
    <name type="scientific">Camponotus floridanus</name>
    <name type="common">Florida carpenter ant</name>
    <dbReference type="NCBI Taxonomy" id="104421"/>
    <lineage>
        <taxon>Eukaryota</taxon>
        <taxon>Metazoa</taxon>
        <taxon>Ecdysozoa</taxon>
        <taxon>Arthropoda</taxon>
        <taxon>Hexapoda</taxon>
        <taxon>Insecta</taxon>
        <taxon>Pterygota</taxon>
        <taxon>Neoptera</taxon>
        <taxon>Endopterygota</taxon>
        <taxon>Hymenoptera</taxon>
        <taxon>Apocrita</taxon>
        <taxon>Aculeata</taxon>
        <taxon>Formicoidea</taxon>
        <taxon>Formicidae</taxon>
        <taxon>Formicinae</taxon>
        <taxon>Camponotus</taxon>
    </lineage>
</organism>
<evidence type="ECO:0000313" key="2">
    <source>
        <dbReference type="Proteomes" id="UP000000311"/>
    </source>
</evidence>
<name>E2A3L7_CAMFO</name>
<feature type="non-terminal residue" evidence="1">
    <location>
        <position position="54"/>
    </location>
</feature>
<dbReference type="AlphaFoldDB" id="E2A3L7"/>
<sequence length="54" mass="6417">YAEPINNLEHLENRIQEACVTIRMKPGVFERRDSFSRRCRVCIDMEGGHFEHLL</sequence>
<proteinExistence type="predicted"/>
<evidence type="ECO:0000313" key="1">
    <source>
        <dbReference type="EMBL" id="EFN71972.1"/>
    </source>
</evidence>
<dbReference type="Proteomes" id="UP000000311">
    <property type="component" value="Unassembled WGS sequence"/>
</dbReference>